<evidence type="ECO:0000259" key="2">
    <source>
        <dbReference type="Pfam" id="PF25534"/>
    </source>
</evidence>
<feature type="domain" description="DUF7918" evidence="2">
    <location>
        <begin position="41"/>
        <end position="232"/>
    </location>
</feature>
<feature type="region of interest" description="Disordered" evidence="1">
    <location>
        <begin position="421"/>
        <end position="445"/>
    </location>
</feature>
<evidence type="ECO:0000313" key="3">
    <source>
        <dbReference type="EMBL" id="KAF1919055.1"/>
    </source>
</evidence>
<dbReference type="OrthoDB" id="436496at2759"/>
<reference evidence="3" key="1">
    <citation type="journal article" date="2020" name="Stud. Mycol.">
        <title>101 Dothideomycetes genomes: a test case for predicting lifestyles and emergence of pathogens.</title>
        <authorList>
            <person name="Haridas S."/>
            <person name="Albert R."/>
            <person name="Binder M."/>
            <person name="Bloem J."/>
            <person name="Labutti K."/>
            <person name="Salamov A."/>
            <person name="Andreopoulos B."/>
            <person name="Baker S."/>
            <person name="Barry K."/>
            <person name="Bills G."/>
            <person name="Bluhm B."/>
            <person name="Cannon C."/>
            <person name="Castanera R."/>
            <person name="Culley D."/>
            <person name="Daum C."/>
            <person name="Ezra D."/>
            <person name="Gonzalez J."/>
            <person name="Henrissat B."/>
            <person name="Kuo A."/>
            <person name="Liang C."/>
            <person name="Lipzen A."/>
            <person name="Lutzoni F."/>
            <person name="Magnuson J."/>
            <person name="Mondo S."/>
            <person name="Nolan M."/>
            <person name="Ohm R."/>
            <person name="Pangilinan J."/>
            <person name="Park H.-J."/>
            <person name="Ramirez L."/>
            <person name="Alfaro M."/>
            <person name="Sun H."/>
            <person name="Tritt A."/>
            <person name="Yoshinaga Y."/>
            <person name="Zwiers L.-H."/>
            <person name="Turgeon B."/>
            <person name="Goodwin S."/>
            <person name="Spatafora J."/>
            <person name="Crous P."/>
            <person name="Grigoriev I."/>
        </authorList>
    </citation>
    <scope>NUCLEOTIDE SEQUENCE</scope>
    <source>
        <strain evidence="3">HMLAC05119</strain>
    </source>
</reference>
<accession>A0A6A5QTQ2</accession>
<protein>
    <recommendedName>
        <fullName evidence="2">DUF7918 domain-containing protein</fullName>
    </recommendedName>
</protein>
<dbReference type="Proteomes" id="UP000800096">
    <property type="component" value="Unassembled WGS sequence"/>
</dbReference>
<feature type="region of interest" description="Disordered" evidence="1">
    <location>
        <begin position="273"/>
        <end position="405"/>
    </location>
</feature>
<feature type="compositionally biased region" description="Polar residues" evidence="1">
    <location>
        <begin position="279"/>
        <end position="290"/>
    </location>
</feature>
<proteinExistence type="predicted"/>
<feature type="compositionally biased region" description="Basic residues" evidence="1">
    <location>
        <begin position="322"/>
        <end position="334"/>
    </location>
</feature>
<dbReference type="InterPro" id="IPR057678">
    <property type="entry name" value="DUF7918"/>
</dbReference>
<dbReference type="Pfam" id="PF25534">
    <property type="entry name" value="DUF7918"/>
    <property type="match status" value="1"/>
</dbReference>
<feature type="compositionally biased region" description="Basic and acidic residues" evidence="1">
    <location>
        <begin position="436"/>
        <end position="445"/>
    </location>
</feature>
<evidence type="ECO:0000256" key="1">
    <source>
        <dbReference type="SAM" id="MobiDB-lite"/>
    </source>
</evidence>
<gene>
    <name evidence="3" type="ORF">BDU57DRAFT_490990</name>
</gene>
<organism evidence="3 4">
    <name type="scientific">Ampelomyces quisqualis</name>
    <name type="common">Powdery mildew agent</name>
    <dbReference type="NCBI Taxonomy" id="50730"/>
    <lineage>
        <taxon>Eukaryota</taxon>
        <taxon>Fungi</taxon>
        <taxon>Dikarya</taxon>
        <taxon>Ascomycota</taxon>
        <taxon>Pezizomycotina</taxon>
        <taxon>Dothideomycetes</taxon>
        <taxon>Pleosporomycetidae</taxon>
        <taxon>Pleosporales</taxon>
        <taxon>Pleosporineae</taxon>
        <taxon>Phaeosphaeriaceae</taxon>
        <taxon>Ampelomyces</taxon>
    </lineage>
</organism>
<dbReference type="AlphaFoldDB" id="A0A6A5QTQ2"/>
<name>A0A6A5QTQ2_AMPQU</name>
<dbReference type="EMBL" id="ML979133">
    <property type="protein sequence ID" value="KAF1919055.1"/>
    <property type="molecule type" value="Genomic_DNA"/>
</dbReference>
<sequence length="445" mass="50302">MPTYRSINIALHSQFDVETLPEYYPLSQEYYTARGVVRIAPRPMDDETSTCSVYVPVLPGSTFWIGYSVSPPVPDDHFFLFKLYINNAHIVSWSTGKEEGWRGKTMFGLYERPEDEEGSRKVEKRVLSFTSPDKDGIAWNDVIDPFDENMSMEIRVHRAHGRKRIERELEVYNKTQHGSAAKGMDLVNAGRASAEQPKRFYKFALIDPVDQPFATFRYFYRTWEQLQYLGVLGNEGHHAADDDMPVIEPCEDEVQSEARDVSRASHQDVFYDCGEGDHQSTSTASQQSIRGSGRLGTYVPRGAPRAVGETSCDQSDGETRQRHSGRRTPPKFHRLSVPPSLKLEPPQRGFMSLQAVPHKSDSSLSTSYRPHPAYPVEDWRKQTPSPVRSMREGISTPPLEKHKQHGFRASSLMSAFSSSWKRRGASGLGDAAATQRHGEARSISR</sequence>
<keyword evidence="4" id="KW-1185">Reference proteome</keyword>
<evidence type="ECO:0000313" key="4">
    <source>
        <dbReference type="Proteomes" id="UP000800096"/>
    </source>
</evidence>